<reference evidence="5 6" key="1">
    <citation type="journal article" date="2015" name="Genome Announc.">
        <title>Expanding the biotechnology potential of lactobacilli through comparative genomics of 213 strains and associated genera.</title>
        <authorList>
            <person name="Sun Z."/>
            <person name="Harris H.M."/>
            <person name="McCann A."/>
            <person name="Guo C."/>
            <person name="Argimon S."/>
            <person name="Zhang W."/>
            <person name="Yang X."/>
            <person name="Jeffery I.B."/>
            <person name="Cooney J.C."/>
            <person name="Kagawa T.F."/>
            <person name="Liu W."/>
            <person name="Song Y."/>
            <person name="Salvetti E."/>
            <person name="Wrobel A."/>
            <person name="Rasinkangas P."/>
            <person name="Parkhill J."/>
            <person name="Rea M.C."/>
            <person name="O'Sullivan O."/>
            <person name="Ritari J."/>
            <person name="Douillard F.P."/>
            <person name="Paul Ross R."/>
            <person name="Yang R."/>
            <person name="Briner A.E."/>
            <person name="Felis G.E."/>
            <person name="de Vos W.M."/>
            <person name="Barrangou R."/>
            <person name="Klaenhammer T.R."/>
            <person name="Caufield P.W."/>
            <person name="Cui Y."/>
            <person name="Zhang H."/>
            <person name="O'Toole P.W."/>
        </authorList>
    </citation>
    <scope>NUCLEOTIDE SEQUENCE [LARGE SCALE GENOMIC DNA]</scope>
    <source>
        <strain evidence="5 6">DSM 16041</strain>
    </source>
</reference>
<comment type="caution">
    <text evidence="5">The sequence shown here is derived from an EMBL/GenBank/DDBJ whole genome shotgun (WGS) entry which is preliminary data.</text>
</comment>
<organism evidence="5 6">
    <name type="scientific">Limosilactobacillus antri DSM 16041</name>
    <dbReference type="NCBI Taxonomy" id="525309"/>
    <lineage>
        <taxon>Bacteria</taxon>
        <taxon>Bacillati</taxon>
        <taxon>Bacillota</taxon>
        <taxon>Bacilli</taxon>
        <taxon>Lactobacillales</taxon>
        <taxon>Lactobacillaceae</taxon>
        <taxon>Limosilactobacillus</taxon>
    </lineage>
</organism>
<keyword evidence="2" id="KW-0238">DNA-binding</keyword>
<gene>
    <name evidence="5" type="ORF">FC31_GL001410</name>
</gene>
<evidence type="ECO:0000256" key="1">
    <source>
        <dbReference type="ARBA" id="ARBA00008857"/>
    </source>
</evidence>
<evidence type="ECO:0000256" key="2">
    <source>
        <dbReference type="ARBA" id="ARBA00023125"/>
    </source>
</evidence>
<comment type="similarity">
    <text evidence="1">Belongs to the 'phage' integrase family.</text>
</comment>
<dbReference type="PROSITE" id="PS51898">
    <property type="entry name" value="TYR_RECOMBINASE"/>
    <property type="match status" value="1"/>
</dbReference>
<accession>A0ABR5NY80</accession>
<dbReference type="SUPFAM" id="SSF56349">
    <property type="entry name" value="DNA breaking-rejoining enzymes"/>
    <property type="match status" value="1"/>
</dbReference>
<feature type="domain" description="Tyr recombinase" evidence="4">
    <location>
        <begin position="190"/>
        <end position="388"/>
    </location>
</feature>
<name>A0ABR5NY80_9LACO</name>
<evidence type="ECO:0000313" key="6">
    <source>
        <dbReference type="Proteomes" id="UP000051883"/>
    </source>
</evidence>
<dbReference type="InterPro" id="IPR002104">
    <property type="entry name" value="Integrase_catalytic"/>
</dbReference>
<proteinExistence type="inferred from homology"/>
<dbReference type="InterPro" id="IPR013762">
    <property type="entry name" value="Integrase-like_cat_sf"/>
</dbReference>
<evidence type="ECO:0000313" key="5">
    <source>
        <dbReference type="EMBL" id="KRK56222.1"/>
    </source>
</evidence>
<sequence length="396" mass="46313">MFARENNGKWCFGKRYKDPLTDKWRTVTIPAERNTRNTHNQAQIILDQKIQKKLTEITGKLPQQDNMTLGQLFNTYWTEKEPSWRPSKKRTYKNSYTIFLNYFGTDAKLPKLTSLMLTNHIDGLIHEVIKKQHDNNYKGSCNIHTVSGLKIYYARASMMFNYAVRKQFIAKNPFEDVHIKWPKDNHLSLIENKYLDDDELHTVLDYFYKNRPILGYMFEWQYLTGMRFGETAAVLIKDVDVKDKIVHVTGTLDYQSSFNRKDFKKQMIPKTDSSFRNIALSERAIQIYKECSQNKKRSAFLFTDDDGYPLGVGSANDALRNARKYFKSIDKVLSTHTFRHTHVSKLAELGAPLYVIQHNVGHSNSAITRQVYLHVTKNAQEQLRNKLNKIEVPYNC</sequence>
<dbReference type="PANTHER" id="PTHR30349:SF64">
    <property type="entry name" value="PROPHAGE INTEGRASE INTD-RELATED"/>
    <property type="match status" value="1"/>
</dbReference>
<dbReference type="Pfam" id="PF00589">
    <property type="entry name" value="Phage_integrase"/>
    <property type="match status" value="1"/>
</dbReference>
<dbReference type="InterPro" id="IPR050090">
    <property type="entry name" value="Tyrosine_recombinase_XerCD"/>
</dbReference>
<keyword evidence="3" id="KW-0233">DNA recombination</keyword>
<dbReference type="PANTHER" id="PTHR30349">
    <property type="entry name" value="PHAGE INTEGRASE-RELATED"/>
    <property type="match status" value="1"/>
</dbReference>
<dbReference type="EMBL" id="AZDK01000037">
    <property type="protein sequence ID" value="KRK56222.1"/>
    <property type="molecule type" value="Genomic_DNA"/>
</dbReference>
<dbReference type="Gene3D" id="1.10.150.130">
    <property type="match status" value="1"/>
</dbReference>
<protein>
    <recommendedName>
        <fullName evidence="4">Tyr recombinase domain-containing protein</fullName>
    </recommendedName>
</protein>
<dbReference type="RefSeq" id="WP_056949697.1">
    <property type="nucleotide sequence ID" value="NZ_AZDK01000037.1"/>
</dbReference>
<dbReference type="InterPro" id="IPR010998">
    <property type="entry name" value="Integrase_recombinase_N"/>
</dbReference>
<dbReference type="Proteomes" id="UP000051883">
    <property type="component" value="Unassembled WGS sequence"/>
</dbReference>
<evidence type="ECO:0000259" key="4">
    <source>
        <dbReference type="PROSITE" id="PS51898"/>
    </source>
</evidence>
<dbReference type="CDD" id="cd01189">
    <property type="entry name" value="INT_ICEBs1_C_like"/>
    <property type="match status" value="1"/>
</dbReference>
<evidence type="ECO:0000256" key="3">
    <source>
        <dbReference type="ARBA" id="ARBA00023172"/>
    </source>
</evidence>
<dbReference type="InterPro" id="IPR011010">
    <property type="entry name" value="DNA_brk_join_enz"/>
</dbReference>
<keyword evidence="6" id="KW-1185">Reference proteome</keyword>
<dbReference type="Gene3D" id="1.10.443.10">
    <property type="entry name" value="Intergrase catalytic core"/>
    <property type="match status" value="1"/>
</dbReference>